<feature type="region of interest" description="Disordered" evidence="1">
    <location>
        <begin position="29"/>
        <end position="66"/>
    </location>
</feature>
<sequence>MRAWCDGDGIWREGRVDVAYRPSQYHSVQTAPGKMGARTRIRTFPPSSVTDAPKSRVSSRATSVSL</sequence>
<evidence type="ECO:0000256" key="1">
    <source>
        <dbReference type="SAM" id="MobiDB-lite"/>
    </source>
</evidence>
<reference evidence="2" key="1">
    <citation type="submission" date="2019-01" db="EMBL/GenBank/DDBJ databases">
        <title>Draft genome sequences of three monokaryotic isolates of the white-rot basidiomycete fungus Dichomitus squalens.</title>
        <authorList>
            <consortium name="DOE Joint Genome Institute"/>
            <person name="Lopez S.C."/>
            <person name="Andreopoulos B."/>
            <person name="Pangilinan J."/>
            <person name="Lipzen A."/>
            <person name="Riley R."/>
            <person name="Ahrendt S."/>
            <person name="Ng V."/>
            <person name="Barry K."/>
            <person name="Daum C."/>
            <person name="Grigoriev I.V."/>
            <person name="Hilden K.S."/>
            <person name="Makela M.R."/>
            <person name="de Vries R.P."/>
        </authorList>
    </citation>
    <scope>NUCLEOTIDE SEQUENCE [LARGE SCALE GENOMIC DNA]</scope>
    <source>
        <strain evidence="2">OM18370.1</strain>
    </source>
</reference>
<name>A0A4Q9M7H9_9APHY</name>
<dbReference type="AlphaFoldDB" id="A0A4Q9M7H9"/>
<organism evidence="2">
    <name type="scientific">Dichomitus squalens</name>
    <dbReference type="NCBI Taxonomy" id="114155"/>
    <lineage>
        <taxon>Eukaryota</taxon>
        <taxon>Fungi</taxon>
        <taxon>Dikarya</taxon>
        <taxon>Basidiomycota</taxon>
        <taxon>Agaricomycotina</taxon>
        <taxon>Agaricomycetes</taxon>
        <taxon>Polyporales</taxon>
        <taxon>Polyporaceae</taxon>
        <taxon>Dichomitus</taxon>
    </lineage>
</organism>
<accession>A0A4Q9M7H9</accession>
<feature type="compositionally biased region" description="Polar residues" evidence="1">
    <location>
        <begin position="45"/>
        <end position="66"/>
    </location>
</feature>
<proteinExistence type="predicted"/>
<dbReference type="EMBL" id="ML143518">
    <property type="protein sequence ID" value="TBU23014.1"/>
    <property type="molecule type" value="Genomic_DNA"/>
</dbReference>
<protein>
    <submittedName>
        <fullName evidence="2">Uncharacterized protein</fullName>
    </submittedName>
</protein>
<dbReference type="Proteomes" id="UP000292957">
    <property type="component" value="Unassembled WGS sequence"/>
</dbReference>
<evidence type="ECO:0000313" key="2">
    <source>
        <dbReference type="EMBL" id="TBU23014.1"/>
    </source>
</evidence>
<gene>
    <name evidence="2" type="ORF">BD311DRAFT_769287</name>
</gene>